<reference evidence="1 2" key="1">
    <citation type="submission" date="2018-05" db="EMBL/GenBank/DDBJ databases">
        <title>Complete Genome Sequences of Extremely Thermoacidophilic, Metal-Mobilizing Type-Strain Members of the Archaeal Family Sulfolobaceae: Acidianus brierleyi DSM-1651T, Acidianus sulfidivorans DSM-18786T, Metallosphaera hakonensis DSM-7519T, and Metallosphaera prunae DSM-10039T.</title>
        <authorList>
            <person name="Counts J.A."/>
            <person name="Kelly R.M."/>
        </authorList>
    </citation>
    <scope>NUCLEOTIDE SEQUENCE [LARGE SCALE GENOMIC DNA]</scope>
    <source>
        <strain evidence="1 2">JP7</strain>
    </source>
</reference>
<dbReference type="GeneID" id="36837286"/>
<dbReference type="Proteomes" id="UP000248410">
    <property type="component" value="Chromosome"/>
</dbReference>
<evidence type="ECO:0000313" key="1">
    <source>
        <dbReference type="EMBL" id="AWR96966.1"/>
    </source>
</evidence>
<protein>
    <submittedName>
        <fullName evidence="1">Uncharacterized protein</fullName>
    </submittedName>
</protein>
<gene>
    <name evidence="1" type="ORF">DFR86_04915</name>
</gene>
<accession>A0A2U9ILR6</accession>
<dbReference type="AlphaFoldDB" id="A0A2U9ILR6"/>
<dbReference type="RefSeq" id="WP_110379856.1">
    <property type="nucleotide sequence ID" value="NZ_CP029288.2"/>
</dbReference>
<organism evidence="1 2">
    <name type="scientific">Acidianus sulfidivorans JP7</name>
    <dbReference type="NCBI Taxonomy" id="619593"/>
    <lineage>
        <taxon>Archaea</taxon>
        <taxon>Thermoproteota</taxon>
        <taxon>Thermoprotei</taxon>
        <taxon>Sulfolobales</taxon>
        <taxon>Sulfolobaceae</taxon>
        <taxon>Acidianus</taxon>
    </lineage>
</organism>
<name>A0A2U9ILR6_9CREN</name>
<evidence type="ECO:0000313" key="2">
    <source>
        <dbReference type="Proteomes" id="UP000248410"/>
    </source>
</evidence>
<dbReference type="EMBL" id="CP029288">
    <property type="protein sequence ID" value="AWR96966.1"/>
    <property type="molecule type" value="Genomic_DNA"/>
</dbReference>
<dbReference type="KEGG" id="asul:DFR86_04915"/>
<dbReference type="OrthoDB" id="43894at2157"/>
<sequence length="138" mass="16165">MTSLNDILLQRIHDKCLNKNKYWDCVSYNIDLLPYSITTKKKIMLNYIKKYLGINAFISGLLSKSIFNCIYSSENETECYMKMYNRIEDLPQLLPDEILIKIHKTIRILLTEKINDIKNLCINGNNIACEILNNELIL</sequence>
<proteinExistence type="predicted"/>
<keyword evidence="2" id="KW-1185">Reference proteome</keyword>